<name>A0A7G9RZE3_9FIRM</name>
<sequence length="189" mass="20537">MNNAKKVSISVLVLLSMLLTGFTWSYWARDNKITVDNNSGENTIVLGAAKDEEVKTTLTVTLDGKSGVLVPAGRTDANNKEMTEKINQAVNVVWDVEKNSPAYGAETEVTVKHVGTKIDGVKGNANLIHLNFEGSNNATLTQTVLGDKTKAAVPFRYNVTMDEPANKEVYNQYAGKTVTLEFEVTAIVK</sequence>
<dbReference type="RefSeq" id="WP_187534088.1">
    <property type="nucleotide sequence ID" value="NZ_CBCSHU010000017.1"/>
</dbReference>
<evidence type="ECO:0000313" key="2">
    <source>
        <dbReference type="EMBL" id="QNN60968.1"/>
    </source>
</evidence>
<dbReference type="AlphaFoldDB" id="A0A7G9RZE3"/>
<accession>A0A7G9RZE3</accession>
<dbReference type="Proteomes" id="UP000515928">
    <property type="component" value="Chromosome"/>
</dbReference>
<keyword evidence="1" id="KW-1133">Transmembrane helix</keyword>
<dbReference type="KEGG" id="eio:H9L01_00940"/>
<feature type="transmembrane region" description="Helical" evidence="1">
    <location>
        <begin position="7"/>
        <end position="27"/>
    </location>
</feature>
<protein>
    <submittedName>
        <fullName evidence="2">Uncharacterized protein</fullName>
    </submittedName>
</protein>
<proteinExistence type="predicted"/>
<organism evidence="2 3">
    <name type="scientific">Erysipelothrix inopinata</name>
    <dbReference type="NCBI Taxonomy" id="225084"/>
    <lineage>
        <taxon>Bacteria</taxon>
        <taxon>Bacillati</taxon>
        <taxon>Bacillota</taxon>
        <taxon>Erysipelotrichia</taxon>
        <taxon>Erysipelotrichales</taxon>
        <taxon>Erysipelotrichaceae</taxon>
        <taxon>Erysipelothrix</taxon>
    </lineage>
</organism>
<keyword evidence="3" id="KW-1185">Reference proteome</keyword>
<gene>
    <name evidence="2" type="ORF">H9L01_00940</name>
</gene>
<reference evidence="2 3" key="1">
    <citation type="submission" date="2020-08" db="EMBL/GenBank/DDBJ databases">
        <title>Genome sequence of Erysipelothrix inopinata DSM 15511T.</title>
        <authorList>
            <person name="Hyun D.-W."/>
            <person name="Bae J.-W."/>
        </authorList>
    </citation>
    <scope>NUCLEOTIDE SEQUENCE [LARGE SCALE GENOMIC DNA]</scope>
    <source>
        <strain evidence="2 3">DSM 15511</strain>
    </source>
</reference>
<dbReference type="EMBL" id="CP060715">
    <property type="protein sequence ID" value="QNN60968.1"/>
    <property type="molecule type" value="Genomic_DNA"/>
</dbReference>
<keyword evidence="1" id="KW-0472">Membrane</keyword>
<evidence type="ECO:0000256" key="1">
    <source>
        <dbReference type="SAM" id="Phobius"/>
    </source>
</evidence>
<keyword evidence="1" id="KW-0812">Transmembrane</keyword>
<evidence type="ECO:0000313" key="3">
    <source>
        <dbReference type="Proteomes" id="UP000515928"/>
    </source>
</evidence>